<evidence type="ECO:0000313" key="2">
    <source>
        <dbReference type="Proteomes" id="UP001496146"/>
    </source>
</evidence>
<comment type="caution">
    <text evidence="1">The sequence shown here is derived from an EMBL/GenBank/DDBJ whole genome shotgun (WGS) entry which is preliminary data.</text>
</comment>
<dbReference type="Proteomes" id="UP001496146">
    <property type="component" value="Unassembled WGS sequence"/>
</dbReference>
<name>A0ABV1BSL7_9FIRM</name>
<gene>
    <name evidence="1" type="ORF">WMO17_11365</name>
</gene>
<dbReference type="EMBL" id="JBBMEP010000024">
    <property type="protein sequence ID" value="MEQ2377933.1"/>
    <property type="molecule type" value="Genomic_DNA"/>
</dbReference>
<keyword evidence="2" id="KW-1185">Reference proteome</keyword>
<accession>A0ABV1BSL7</accession>
<organism evidence="1 2">
    <name type="scientific">Faecalibacterium faecis</name>
    <dbReference type="NCBI Taxonomy" id="3133157"/>
    <lineage>
        <taxon>Bacteria</taxon>
        <taxon>Bacillati</taxon>
        <taxon>Bacillota</taxon>
        <taxon>Clostridia</taxon>
        <taxon>Eubacteriales</taxon>
        <taxon>Oscillospiraceae</taxon>
        <taxon>Faecalibacterium</taxon>
    </lineage>
</organism>
<dbReference type="RefSeq" id="WP_349138154.1">
    <property type="nucleotide sequence ID" value="NZ_JBBMEP010000024.1"/>
</dbReference>
<sequence length="65" mass="7517">MGTAYDLRHRGIKEDFQNLLYAKFLSAQTLCCQNFCATRLDEVVAAIRKHPYLELLYEPGADEHK</sequence>
<reference evidence="1 2" key="1">
    <citation type="submission" date="2024-03" db="EMBL/GenBank/DDBJ databases">
        <title>Human intestinal bacterial collection.</title>
        <authorList>
            <person name="Pauvert C."/>
            <person name="Hitch T.C.A."/>
            <person name="Clavel T."/>
        </authorList>
    </citation>
    <scope>NUCLEOTIDE SEQUENCE [LARGE SCALE GENOMIC DNA]</scope>
    <source>
        <strain evidence="1 2">CLA-JM-H7-B</strain>
    </source>
</reference>
<protein>
    <submittedName>
        <fullName evidence="1">Uncharacterized protein</fullName>
    </submittedName>
</protein>
<proteinExistence type="predicted"/>
<evidence type="ECO:0000313" key="1">
    <source>
        <dbReference type="EMBL" id="MEQ2377933.1"/>
    </source>
</evidence>